<dbReference type="OrthoDB" id="4026448at2759"/>
<proteinExistence type="predicted"/>
<evidence type="ECO:0000313" key="3">
    <source>
        <dbReference type="EMBL" id="KAG7194017.1"/>
    </source>
</evidence>
<dbReference type="EMBL" id="JAHMUF010000009">
    <property type="protein sequence ID" value="KAG7194017.1"/>
    <property type="molecule type" value="Genomic_DNA"/>
</dbReference>
<feature type="region of interest" description="Disordered" evidence="2">
    <location>
        <begin position="125"/>
        <end position="149"/>
    </location>
</feature>
<sequence>MNDTVVDSVWWQLNDLYHPVTTEHLVDFVEILETTIGASHGFLSSDPTIISRISRHSGVDGLLVVLDKGEMVRIMCDDILREIKIVDPSNSIVYGSFENDNTDVYVDTEGDIMAKSIVLYENTDHTDHKDPHIDEHSTDRNSDGHHADLDSVISKGLSPGFDSVPASPSSVWSSVSILESIGKTPSGVLPEMMKDLKLHHEKNMAQYKDLEHELDKLTDQNVHDWYRLRQLHSNNDSLMYRINNIRQELVQIGSQLQNVDRQTVTTKPTSITKGALMILLVCIVLHWIDKT</sequence>
<keyword evidence="4" id="KW-1185">Reference proteome</keyword>
<evidence type="ECO:0000256" key="1">
    <source>
        <dbReference type="SAM" id="Coils"/>
    </source>
</evidence>
<evidence type="ECO:0000313" key="4">
    <source>
        <dbReference type="Proteomes" id="UP000790833"/>
    </source>
</evidence>
<dbReference type="Proteomes" id="UP000790833">
    <property type="component" value="Unassembled WGS sequence"/>
</dbReference>
<gene>
    <name evidence="3" type="ORF">KQ657_005216</name>
</gene>
<dbReference type="GeneID" id="66118590"/>
<organism evidence="3 4">
    <name type="scientific">Scheffersomyces spartinae</name>
    <dbReference type="NCBI Taxonomy" id="45513"/>
    <lineage>
        <taxon>Eukaryota</taxon>
        <taxon>Fungi</taxon>
        <taxon>Dikarya</taxon>
        <taxon>Ascomycota</taxon>
        <taxon>Saccharomycotina</taxon>
        <taxon>Pichiomycetes</taxon>
        <taxon>Debaryomycetaceae</taxon>
        <taxon>Scheffersomyces</taxon>
    </lineage>
</organism>
<reference evidence="3" key="1">
    <citation type="submission" date="2021-03" db="EMBL/GenBank/DDBJ databases">
        <authorList>
            <person name="Palmer J.M."/>
        </authorList>
    </citation>
    <scope>NUCLEOTIDE SEQUENCE</scope>
    <source>
        <strain evidence="3">ARV_011</strain>
    </source>
</reference>
<dbReference type="AlphaFoldDB" id="A0A9P7V9Z4"/>
<evidence type="ECO:0000256" key="2">
    <source>
        <dbReference type="SAM" id="MobiDB-lite"/>
    </source>
</evidence>
<accession>A0A9P7V9Z4</accession>
<feature type="coiled-coil region" evidence="1">
    <location>
        <begin position="193"/>
        <end position="262"/>
    </location>
</feature>
<name>A0A9P7V9Z4_9ASCO</name>
<protein>
    <submittedName>
        <fullName evidence="3">Uncharacterized protein</fullName>
    </submittedName>
</protein>
<dbReference type="RefSeq" id="XP_043049564.1">
    <property type="nucleotide sequence ID" value="XM_043195859.1"/>
</dbReference>
<keyword evidence="1" id="KW-0175">Coiled coil</keyword>
<comment type="caution">
    <text evidence="3">The sequence shown here is derived from an EMBL/GenBank/DDBJ whole genome shotgun (WGS) entry which is preliminary data.</text>
</comment>